<evidence type="ECO:0000256" key="10">
    <source>
        <dbReference type="ARBA" id="ARBA00023004"/>
    </source>
</evidence>
<dbReference type="OrthoDB" id="8536275at2"/>
<keyword evidence="8" id="KW-0249">Electron transport</keyword>
<keyword evidence="9 13" id="KW-1133">Transmembrane helix</keyword>
<evidence type="ECO:0000256" key="7">
    <source>
        <dbReference type="ARBA" id="ARBA00022723"/>
    </source>
</evidence>
<dbReference type="GO" id="GO:0022904">
    <property type="term" value="P:respiratory electron transport chain"/>
    <property type="evidence" value="ECO:0007669"/>
    <property type="project" value="InterPro"/>
</dbReference>
<dbReference type="Gene3D" id="1.20.950.20">
    <property type="entry name" value="Transmembrane di-heme cytochromes, Chain C"/>
    <property type="match status" value="1"/>
</dbReference>
<comment type="caution">
    <text evidence="15">The sequence shown here is derived from an EMBL/GenBank/DDBJ whole genome shotgun (WGS) entry which is preliminary data.</text>
</comment>
<comment type="similarity">
    <text evidence="12">Belongs to the cytochrome b561 family.</text>
</comment>
<evidence type="ECO:0000256" key="3">
    <source>
        <dbReference type="ARBA" id="ARBA00022448"/>
    </source>
</evidence>
<keyword evidence="4" id="KW-1003">Cell membrane</keyword>
<reference evidence="15 16" key="1">
    <citation type="submission" date="2019-03" db="EMBL/GenBank/DDBJ databases">
        <title>Paraburkholderia sp. isolated from native Mimosa gymnas in Guartela State Park, Brazil.</title>
        <authorList>
            <person name="Paulitsch F."/>
            <person name="Hungria M."/>
            <person name="Delamuta J.R.M."/>
            <person name="Ribeiro R.A."/>
            <person name="Dall'Agnol R."/>
            <person name="Silva J.S.B."/>
        </authorList>
    </citation>
    <scope>NUCLEOTIDE SEQUENCE [LARGE SCALE GENOMIC DNA]</scope>
    <source>
        <strain evidence="15 16">CNPSo 3008</strain>
    </source>
</reference>
<evidence type="ECO:0000256" key="1">
    <source>
        <dbReference type="ARBA" id="ARBA00001970"/>
    </source>
</evidence>
<evidence type="ECO:0000256" key="13">
    <source>
        <dbReference type="SAM" id="Phobius"/>
    </source>
</evidence>
<evidence type="ECO:0000256" key="9">
    <source>
        <dbReference type="ARBA" id="ARBA00022989"/>
    </source>
</evidence>
<dbReference type="GO" id="GO:0020037">
    <property type="term" value="F:heme binding"/>
    <property type="evidence" value="ECO:0007669"/>
    <property type="project" value="TreeGrafter"/>
</dbReference>
<sequence length="239" mass="26483">MVDLSSNVILATAVVTGPNKTASAEDVPQSRFCGRLGSFDREKAFTMSRSPHSVSALSFARPTYGLTLRVLHWLTALCMFVVIPVAWYMTTMDRHDPSHGSWVNFHKSIGLTVLLLTLIRVVTRLAGNAPPLPQRIPVFEQKLAHIGHGLLYLILFAMPISGYINSYGGGHPVNWFWLYQVPAVVPADKALGHLGSKIHYWLAYLTYALIAGHVLAVIYHQLVQRVDILGRMTGRAGKR</sequence>
<keyword evidence="7" id="KW-0479">Metal-binding</keyword>
<dbReference type="AlphaFoldDB" id="A0A4R5LCD7"/>
<evidence type="ECO:0000313" key="15">
    <source>
        <dbReference type="EMBL" id="TDG05714.1"/>
    </source>
</evidence>
<feature type="transmembrane region" description="Helical" evidence="13">
    <location>
        <begin position="201"/>
        <end position="222"/>
    </location>
</feature>
<accession>A0A4R5LCD7</accession>
<keyword evidence="6 13" id="KW-0812">Transmembrane</keyword>
<name>A0A4R5LCD7_9BURK</name>
<dbReference type="PANTHER" id="PTHR30529:SF1">
    <property type="entry name" value="CYTOCHROME B561 HOMOLOG 2"/>
    <property type="match status" value="1"/>
</dbReference>
<dbReference type="Proteomes" id="UP000295606">
    <property type="component" value="Unassembled WGS sequence"/>
</dbReference>
<feature type="transmembrane region" description="Helical" evidence="13">
    <location>
        <begin position="70"/>
        <end position="90"/>
    </location>
</feature>
<evidence type="ECO:0000256" key="2">
    <source>
        <dbReference type="ARBA" id="ARBA00004651"/>
    </source>
</evidence>
<keyword evidence="5" id="KW-0349">Heme</keyword>
<evidence type="ECO:0000256" key="4">
    <source>
        <dbReference type="ARBA" id="ARBA00022475"/>
    </source>
</evidence>
<comment type="subcellular location">
    <subcellularLocation>
        <location evidence="2">Cell membrane</location>
        <topology evidence="2">Multi-pass membrane protein</topology>
    </subcellularLocation>
</comment>
<evidence type="ECO:0000313" key="16">
    <source>
        <dbReference type="Proteomes" id="UP000295606"/>
    </source>
</evidence>
<dbReference type="GO" id="GO:0009055">
    <property type="term" value="F:electron transfer activity"/>
    <property type="evidence" value="ECO:0007669"/>
    <property type="project" value="InterPro"/>
</dbReference>
<comment type="cofactor">
    <cofactor evidence="1">
        <name>heme b</name>
        <dbReference type="ChEBI" id="CHEBI:60344"/>
    </cofactor>
</comment>
<evidence type="ECO:0000256" key="8">
    <source>
        <dbReference type="ARBA" id="ARBA00022982"/>
    </source>
</evidence>
<dbReference type="InterPro" id="IPR011577">
    <property type="entry name" value="Cyt_b561_bac/Ni-Hgenase"/>
</dbReference>
<dbReference type="InterPro" id="IPR016174">
    <property type="entry name" value="Di-haem_cyt_TM"/>
</dbReference>
<dbReference type="SUPFAM" id="SSF81342">
    <property type="entry name" value="Transmembrane di-heme cytochromes"/>
    <property type="match status" value="1"/>
</dbReference>
<feature type="transmembrane region" description="Helical" evidence="13">
    <location>
        <begin position="143"/>
        <end position="164"/>
    </location>
</feature>
<proteinExistence type="inferred from homology"/>
<evidence type="ECO:0000256" key="6">
    <source>
        <dbReference type="ARBA" id="ARBA00022692"/>
    </source>
</evidence>
<keyword evidence="11 13" id="KW-0472">Membrane</keyword>
<dbReference type="Pfam" id="PF01292">
    <property type="entry name" value="Ni_hydr_CYTB"/>
    <property type="match status" value="1"/>
</dbReference>
<dbReference type="GO" id="GO:0046872">
    <property type="term" value="F:metal ion binding"/>
    <property type="evidence" value="ECO:0007669"/>
    <property type="project" value="UniProtKB-KW"/>
</dbReference>
<feature type="transmembrane region" description="Helical" evidence="13">
    <location>
        <begin position="102"/>
        <end position="122"/>
    </location>
</feature>
<keyword evidence="3" id="KW-0813">Transport</keyword>
<dbReference type="GO" id="GO:0005886">
    <property type="term" value="C:plasma membrane"/>
    <property type="evidence" value="ECO:0007669"/>
    <property type="project" value="UniProtKB-SubCell"/>
</dbReference>
<evidence type="ECO:0000259" key="14">
    <source>
        <dbReference type="Pfam" id="PF01292"/>
    </source>
</evidence>
<evidence type="ECO:0000256" key="12">
    <source>
        <dbReference type="ARBA" id="ARBA00037975"/>
    </source>
</evidence>
<dbReference type="PANTHER" id="PTHR30529">
    <property type="entry name" value="CYTOCHROME B561"/>
    <property type="match status" value="1"/>
</dbReference>
<dbReference type="InterPro" id="IPR052168">
    <property type="entry name" value="Cytochrome_b561_oxidase"/>
</dbReference>
<gene>
    <name evidence="15" type="ORF">E1N52_24225</name>
</gene>
<evidence type="ECO:0000256" key="5">
    <source>
        <dbReference type="ARBA" id="ARBA00022617"/>
    </source>
</evidence>
<feature type="domain" description="Cytochrome b561 bacterial/Ni-hydrogenase" evidence="14">
    <location>
        <begin position="64"/>
        <end position="234"/>
    </location>
</feature>
<organism evidence="15 16">
    <name type="scientific">Paraburkholderia guartelaensis</name>
    <dbReference type="NCBI Taxonomy" id="2546446"/>
    <lineage>
        <taxon>Bacteria</taxon>
        <taxon>Pseudomonadati</taxon>
        <taxon>Pseudomonadota</taxon>
        <taxon>Betaproteobacteria</taxon>
        <taxon>Burkholderiales</taxon>
        <taxon>Burkholderiaceae</taxon>
        <taxon>Paraburkholderia</taxon>
    </lineage>
</organism>
<dbReference type="EMBL" id="SMOD01000019">
    <property type="protein sequence ID" value="TDG05714.1"/>
    <property type="molecule type" value="Genomic_DNA"/>
</dbReference>
<evidence type="ECO:0000256" key="11">
    <source>
        <dbReference type="ARBA" id="ARBA00023136"/>
    </source>
</evidence>
<keyword evidence="10" id="KW-0408">Iron</keyword>
<protein>
    <submittedName>
        <fullName evidence="15">Cytochrome b</fullName>
    </submittedName>
</protein>